<dbReference type="InterPro" id="IPR016084">
    <property type="entry name" value="Haem_Oase-like_multi-hlx"/>
</dbReference>
<reference evidence="6 7" key="1">
    <citation type="submission" date="2015-12" db="EMBL/GenBank/DDBJ databases">
        <title>A stable core within a dynamic pangenome in Sulfolobus acidocaldarius.</title>
        <authorList>
            <person name="Anderson R."/>
            <person name="Kouris A."/>
            <person name="Seward C."/>
            <person name="Campbell K."/>
            <person name="Whitaker R."/>
        </authorList>
    </citation>
    <scope>NUCLEOTIDE SEQUENCE [LARGE SCALE GENOMIC DNA]</scope>
    <source>
        <strain evidence="4 7">GG12-C01-09</strain>
        <strain evidence="5 6">NG05B_CO5_07</strain>
    </source>
</reference>
<dbReference type="EMBL" id="CP013694">
    <property type="protein sequence ID" value="ALU29694.1"/>
    <property type="molecule type" value="Genomic_DNA"/>
</dbReference>
<proteinExistence type="predicted"/>
<dbReference type="PANTHER" id="PTHR40279">
    <property type="entry name" value="PQQC-LIKE PROTEIN"/>
    <property type="match status" value="1"/>
</dbReference>
<dbReference type="InterPro" id="IPR017004">
    <property type="entry name" value="UCP032676_PqqC"/>
</dbReference>
<evidence type="ECO:0000313" key="5">
    <source>
        <dbReference type="EMBL" id="ALU32429.1"/>
    </source>
</evidence>
<dbReference type="Pfam" id="PF03070">
    <property type="entry name" value="TENA_THI-4"/>
    <property type="match status" value="1"/>
</dbReference>
<dbReference type="OMA" id="MWLNRNL"/>
<protein>
    <submittedName>
        <fullName evidence="4">TenA family transcriptional regulator</fullName>
    </submittedName>
</protein>
<sequence>MPLCPSCEMKFETWGDLAGHIELMANSKSDPSHVMWLNRNLSYERMNREELKVSLENFFSQPAELSSWIRKRFIERFYGENPHPFISAMQNPTRGVLLGYVIEHQHFLKNWVKVLSAIVFKTDKDDVMEYELENIKVEFIGYGVRPSHYELLLRMGESLGMPREKILSMTPLPSTRNAINFWRRVAETRTWLETMLAMHSLELVADRSLRQYGAKVHYFNPEILSSDRYPQEVKDFLREGYEADVSHASEALKLGEKYAEELGLKEQAQIIVLRSFDAFSKYLLARLERGFEIEPELVKKVYNL</sequence>
<dbReference type="OrthoDB" id="56558at2157"/>
<dbReference type="Gene3D" id="1.20.910.10">
    <property type="entry name" value="Heme oxygenase-like"/>
    <property type="match status" value="1"/>
</dbReference>
<dbReference type="Proteomes" id="UP000060043">
    <property type="component" value="Chromosome"/>
</dbReference>
<evidence type="ECO:0000313" key="6">
    <source>
        <dbReference type="Proteomes" id="UP000060043"/>
    </source>
</evidence>
<dbReference type="GO" id="GO:0016491">
    <property type="term" value="F:oxidoreductase activity"/>
    <property type="evidence" value="ECO:0007669"/>
    <property type="project" value="UniProtKB-KW"/>
</dbReference>
<dbReference type="GeneID" id="14552756"/>
<dbReference type="InterPro" id="IPR032553">
    <property type="entry name" value="UCP032676_Znf-C2H2"/>
</dbReference>
<dbReference type="Proteomes" id="UP000065473">
    <property type="component" value="Chromosome"/>
</dbReference>
<organism evidence="4 7">
    <name type="scientific">Sulfolobus acidocaldarius</name>
    <dbReference type="NCBI Taxonomy" id="2285"/>
    <lineage>
        <taxon>Archaea</taxon>
        <taxon>Thermoproteota</taxon>
        <taxon>Thermoprotei</taxon>
        <taxon>Sulfolobales</taxon>
        <taxon>Sulfolobaceae</taxon>
        <taxon>Sulfolobus</taxon>
    </lineage>
</organism>
<dbReference type="PANTHER" id="PTHR40279:SF3">
    <property type="entry name" value="4-AMINOBENZOATE SYNTHASE"/>
    <property type="match status" value="1"/>
</dbReference>
<feature type="domain" description="Thiaminase-2/PQQC" evidence="2">
    <location>
        <begin position="68"/>
        <end position="286"/>
    </location>
</feature>
<dbReference type="PIRSF" id="PIRSF032676">
    <property type="entry name" value="UCP032676_PQQC"/>
    <property type="match status" value="1"/>
</dbReference>
<evidence type="ECO:0000259" key="3">
    <source>
        <dbReference type="Pfam" id="PF16293"/>
    </source>
</evidence>
<accession>A0A0U3FPK8</accession>
<name>A0A0U3FPK8_9CREN</name>
<dbReference type="EMBL" id="CP013695">
    <property type="protein sequence ID" value="ALU32429.1"/>
    <property type="molecule type" value="Genomic_DNA"/>
</dbReference>
<dbReference type="Pfam" id="PF16293">
    <property type="entry name" value="zf-C2H2_9"/>
    <property type="match status" value="1"/>
</dbReference>
<evidence type="ECO:0000313" key="7">
    <source>
        <dbReference type="Proteomes" id="UP000065473"/>
    </source>
</evidence>
<keyword evidence="1" id="KW-0560">Oxidoreductase</keyword>
<dbReference type="InterPro" id="IPR039068">
    <property type="entry name" value="PqqC-like"/>
</dbReference>
<dbReference type="SUPFAM" id="SSF48613">
    <property type="entry name" value="Heme oxygenase-like"/>
    <property type="match status" value="1"/>
</dbReference>
<gene>
    <name evidence="4" type="ORF">ATY89_06890</name>
    <name evidence="5" type="ORF">ATZ20_09910</name>
</gene>
<evidence type="ECO:0000313" key="4">
    <source>
        <dbReference type="EMBL" id="ALU29694.1"/>
    </source>
</evidence>
<evidence type="ECO:0000259" key="2">
    <source>
        <dbReference type="Pfam" id="PF03070"/>
    </source>
</evidence>
<evidence type="ECO:0000256" key="1">
    <source>
        <dbReference type="ARBA" id="ARBA00023002"/>
    </source>
</evidence>
<dbReference type="STRING" id="1435377.SUSAZ_10520"/>
<dbReference type="PaxDb" id="1435377-SUSAZ_10520"/>
<dbReference type="InterPro" id="IPR004305">
    <property type="entry name" value="Thiaminase-2/PQQC"/>
</dbReference>
<feature type="domain" description="UCP032676 C2H2 type zinc-finger" evidence="3">
    <location>
        <begin position="1"/>
        <end position="60"/>
    </location>
</feature>
<dbReference type="AlphaFoldDB" id="A0A0U3FPK8"/>
<dbReference type="RefSeq" id="WP_011279031.1">
    <property type="nucleotide sequence ID" value="NZ_BHWZ01000006.1"/>
</dbReference>